<comment type="caution">
    <text evidence="2">The sequence shown here is derived from an EMBL/GenBank/DDBJ whole genome shotgun (WGS) entry which is preliminary data.</text>
</comment>
<accession>A0A9W9N0H4</accession>
<evidence type="ECO:0000313" key="2">
    <source>
        <dbReference type="EMBL" id="KAJ5210473.1"/>
    </source>
</evidence>
<dbReference type="AlphaFoldDB" id="A0A9W9N0H4"/>
<evidence type="ECO:0000313" key="3">
    <source>
        <dbReference type="Proteomes" id="UP001150879"/>
    </source>
</evidence>
<proteinExistence type="predicted"/>
<dbReference type="EMBL" id="JAPQKP010000001">
    <property type="protein sequence ID" value="KAJ5210473.1"/>
    <property type="molecule type" value="Genomic_DNA"/>
</dbReference>
<reference evidence="2" key="1">
    <citation type="submission" date="2022-11" db="EMBL/GenBank/DDBJ databases">
        <authorList>
            <person name="Petersen C."/>
        </authorList>
    </citation>
    <scope>NUCLEOTIDE SEQUENCE</scope>
    <source>
        <strain evidence="2">IBT 16849</strain>
    </source>
</reference>
<feature type="compositionally biased region" description="Polar residues" evidence="1">
    <location>
        <begin position="53"/>
        <end position="63"/>
    </location>
</feature>
<sequence length="63" mass="7471">MYWKEKPHAALKPRFVKKYPPQGNMAGSDTPKDDAQRREETMQRNTDSDISRKLTNQTRTEKY</sequence>
<name>A0A9W9N0H4_9EURO</name>
<gene>
    <name evidence="2" type="ORF">N7472_000612</name>
</gene>
<dbReference type="Proteomes" id="UP001150879">
    <property type="component" value="Unassembled WGS sequence"/>
</dbReference>
<protein>
    <submittedName>
        <fullName evidence="2">Uncharacterized protein</fullName>
    </submittedName>
</protein>
<organism evidence="2 3">
    <name type="scientific">Penicillium cf. griseofulvum</name>
    <dbReference type="NCBI Taxonomy" id="2972120"/>
    <lineage>
        <taxon>Eukaryota</taxon>
        <taxon>Fungi</taxon>
        <taxon>Dikarya</taxon>
        <taxon>Ascomycota</taxon>
        <taxon>Pezizomycotina</taxon>
        <taxon>Eurotiomycetes</taxon>
        <taxon>Eurotiomycetidae</taxon>
        <taxon>Eurotiales</taxon>
        <taxon>Aspergillaceae</taxon>
        <taxon>Penicillium</taxon>
    </lineage>
</organism>
<keyword evidence="3" id="KW-1185">Reference proteome</keyword>
<feature type="region of interest" description="Disordered" evidence="1">
    <location>
        <begin position="1"/>
        <end position="63"/>
    </location>
</feature>
<feature type="compositionally biased region" description="Basic and acidic residues" evidence="1">
    <location>
        <begin position="30"/>
        <end position="52"/>
    </location>
</feature>
<evidence type="ECO:0000256" key="1">
    <source>
        <dbReference type="SAM" id="MobiDB-lite"/>
    </source>
</evidence>
<reference evidence="2" key="2">
    <citation type="journal article" date="2023" name="IMA Fungus">
        <title>Comparative genomic study of the Penicillium genus elucidates a diverse pangenome and 15 lateral gene transfer events.</title>
        <authorList>
            <person name="Petersen C."/>
            <person name="Sorensen T."/>
            <person name="Nielsen M.R."/>
            <person name="Sondergaard T.E."/>
            <person name="Sorensen J.L."/>
            <person name="Fitzpatrick D.A."/>
            <person name="Frisvad J.C."/>
            <person name="Nielsen K.L."/>
        </authorList>
    </citation>
    <scope>NUCLEOTIDE SEQUENCE</scope>
    <source>
        <strain evidence="2">IBT 16849</strain>
    </source>
</reference>